<accession>A0AAN5I976</accession>
<reference evidence="2" key="1">
    <citation type="submission" date="2022-10" db="EMBL/GenBank/DDBJ databases">
        <title>Genome assembly of Pristionchus species.</title>
        <authorList>
            <person name="Yoshida K."/>
            <person name="Sommer R.J."/>
        </authorList>
    </citation>
    <scope>NUCLEOTIDE SEQUENCE [LARGE SCALE GENOMIC DNA]</scope>
    <source>
        <strain evidence="2">RS5460</strain>
    </source>
</reference>
<name>A0AAN5I976_9BILA</name>
<dbReference type="AlphaFoldDB" id="A0AAN5I976"/>
<sequence length="90" mass="9377">SKHTTIYQRLATATIMNHLGGVRVGSTLAASSIHGNVDESSVVLHATVSTAGELLLLLLLLNLGSLSTDLSSTSERTVHLASKKAGIHCE</sequence>
<protein>
    <submittedName>
        <fullName evidence="1">Uncharacterized protein</fullName>
    </submittedName>
</protein>
<evidence type="ECO:0000313" key="2">
    <source>
        <dbReference type="Proteomes" id="UP001328107"/>
    </source>
</evidence>
<dbReference type="Proteomes" id="UP001328107">
    <property type="component" value="Unassembled WGS sequence"/>
</dbReference>
<comment type="caution">
    <text evidence="1">The sequence shown here is derived from an EMBL/GenBank/DDBJ whole genome shotgun (WGS) entry which is preliminary data.</text>
</comment>
<dbReference type="EMBL" id="BTRK01000006">
    <property type="protein sequence ID" value="GMR57327.1"/>
    <property type="molecule type" value="Genomic_DNA"/>
</dbReference>
<keyword evidence="2" id="KW-1185">Reference proteome</keyword>
<gene>
    <name evidence="1" type="ORF">PMAYCL1PPCAC_27522</name>
</gene>
<proteinExistence type="predicted"/>
<evidence type="ECO:0000313" key="1">
    <source>
        <dbReference type="EMBL" id="GMR57327.1"/>
    </source>
</evidence>
<feature type="non-terminal residue" evidence="1">
    <location>
        <position position="1"/>
    </location>
</feature>
<organism evidence="1 2">
    <name type="scientific">Pristionchus mayeri</name>
    <dbReference type="NCBI Taxonomy" id="1317129"/>
    <lineage>
        <taxon>Eukaryota</taxon>
        <taxon>Metazoa</taxon>
        <taxon>Ecdysozoa</taxon>
        <taxon>Nematoda</taxon>
        <taxon>Chromadorea</taxon>
        <taxon>Rhabditida</taxon>
        <taxon>Rhabditina</taxon>
        <taxon>Diplogasteromorpha</taxon>
        <taxon>Diplogasteroidea</taxon>
        <taxon>Neodiplogasteridae</taxon>
        <taxon>Pristionchus</taxon>
    </lineage>
</organism>